<keyword evidence="2" id="KW-1185">Reference proteome</keyword>
<organism evidence="1 2">
    <name type="scientific">Folsomia candida</name>
    <name type="common">Springtail</name>
    <dbReference type="NCBI Taxonomy" id="158441"/>
    <lineage>
        <taxon>Eukaryota</taxon>
        <taxon>Metazoa</taxon>
        <taxon>Ecdysozoa</taxon>
        <taxon>Arthropoda</taxon>
        <taxon>Hexapoda</taxon>
        <taxon>Collembola</taxon>
        <taxon>Entomobryomorpha</taxon>
        <taxon>Isotomoidea</taxon>
        <taxon>Isotomidae</taxon>
        <taxon>Proisotominae</taxon>
        <taxon>Folsomia</taxon>
    </lineage>
</organism>
<dbReference type="AlphaFoldDB" id="A0A226DYB8"/>
<dbReference type="Proteomes" id="UP000198287">
    <property type="component" value="Unassembled WGS sequence"/>
</dbReference>
<dbReference type="EMBL" id="LNIX01000010">
    <property type="protein sequence ID" value="OXA49707.1"/>
    <property type="molecule type" value="Genomic_DNA"/>
</dbReference>
<comment type="caution">
    <text evidence="1">The sequence shown here is derived from an EMBL/GenBank/DDBJ whole genome shotgun (WGS) entry which is preliminary data.</text>
</comment>
<gene>
    <name evidence="1" type="ORF">Fcan01_16056</name>
</gene>
<protein>
    <submittedName>
        <fullName evidence="1">Uncharacterized protein</fullName>
    </submittedName>
</protein>
<accession>A0A226DYB8</accession>
<proteinExistence type="predicted"/>
<name>A0A226DYB8_FOLCA</name>
<evidence type="ECO:0000313" key="2">
    <source>
        <dbReference type="Proteomes" id="UP000198287"/>
    </source>
</evidence>
<evidence type="ECO:0000313" key="1">
    <source>
        <dbReference type="EMBL" id="OXA49707.1"/>
    </source>
</evidence>
<reference evidence="1 2" key="1">
    <citation type="submission" date="2015-12" db="EMBL/GenBank/DDBJ databases">
        <title>The genome of Folsomia candida.</title>
        <authorList>
            <person name="Faddeeva A."/>
            <person name="Derks M.F."/>
            <person name="Anvar Y."/>
            <person name="Smit S."/>
            <person name="Van Straalen N."/>
            <person name="Roelofs D."/>
        </authorList>
    </citation>
    <scope>NUCLEOTIDE SEQUENCE [LARGE SCALE GENOMIC DNA]</scope>
    <source>
        <strain evidence="1 2">VU population</strain>
        <tissue evidence="1">Whole body</tissue>
    </source>
</reference>
<sequence>MPHKNHISKKFRVPATLRPPTEEDFIRHHTSRDKVISVMNRIHREGLGPMTVKQQGVSTHELMGLVEPKTYPAYDEGMEVELKMENCVGIDTQVTNLGQVYTGKFFLCRTITPSSRLYGVDTCVEDVEGRKAVRLALKDTPEPCNFGVIVQNPADVELLSPKRMKTLFPGNILVGYRTNN</sequence>